<feature type="domain" description="SMB" evidence="3">
    <location>
        <begin position="176"/>
        <end position="223"/>
    </location>
</feature>
<accession>A0ABN9TKN6</accession>
<organism evidence="4 5">
    <name type="scientific">Prorocentrum cordatum</name>
    <dbReference type="NCBI Taxonomy" id="2364126"/>
    <lineage>
        <taxon>Eukaryota</taxon>
        <taxon>Sar</taxon>
        <taxon>Alveolata</taxon>
        <taxon>Dinophyceae</taxon>
        <taxon>Prorocentrales</taxon>
        <taxon>Prorocentraceae</taxon>
        <taxon>Prorocentrum</taxon>
    </lineage>
</organism>
<evidence type="ECO:0000256" key="1">
    <source>
        <dbReference type="ARBA" id="ARBA00023157"/>
    </source>
</evidence>
<feature type="region of interest" description="Disordered" evidence="2">
    <location>
        <begin position="1"/>
        <end position="20"/>
    </location>
</feature>
<comment type="caution">
    <text evidence="4">The sequence shown here is derived from an EMBL/GenBank/DDBJ whole genome shotgun (WGS) entry which is preliminary data.</text>
</comment>
<keyword evidence="5" id="KW-1185">Reference proteome</keyword>
<dbReference type="EMBL" id="CAUYUJ010014815">
    <property type="protein sequence ID" value="CAK0846291.1"/>
    <property type="molecule type" value="Genomic_DNA"/>
</dbReference>
<keyword evidence="1" id="KW-1015">Disulfide bond</keyword>
<feature type="region of interest" description="Disordered" evidence="2">
    <location>
        <begin position="363"/>
        <end position="391"/>
    </location>
</feature>
<dbReference type="InterPro" id="IPR051298">
    <property type="entry name" value="Heme_transport/Cell_adhesion"/>
</dbReference>
<dbReference type="Proteomes" id="UP001189429">
    <property type="component" value="Unassembled WGS sequence"/>
</dbReference>
<evidence type="ECO:0000313" key="5">
    <source>
        <dbReference type="Proteomes" id="UP001189429"/>
    </source>
</evidence>
<feature type="compositionally biased region" description="Basic residues" evidence="2">
    <location>
        <begin position="41"/>
        <end position="79"/>
    </location>
</feature>
<feature type="region of interest" description="Disordered" evidence="2">
    <location>
        <begin position="39"/>
        <end position="110"/>
    </location>
</feature>
<dbReference type="SMART" id="SM00201">
    <property type="entry name" value="SO"/>
    <property type="match status" value="3"/>
</dbReference>
<feature type="compositionally biased region" description="Basic residues" evidence="2">
    <location>
        <begin position="1"/>
        <end position="13"/>
    </location>
</feature>
<feature type="compositionally biased region" description="Pro residues" evidence="2">
    <location>
        <begin position="80"/>
        <end position="109"/>
    </location>
</feature>
<feature type="region of interest" description="Disordered" evidence="2">
    <location>
        <begin position="125"/>
        <end position="170"/>
    </location>
</feature>
<dbReference type="Gene3D" id="4.10.410.20">
    <property type="match status" value="3"/>
</dbReference>
<evidence type="ECO:0000259" key="3">
    <source>
        <dbReference type="PROSITE" id="PS50958"/>
    </source>
</evidence>
<dbReference type="Pfam" id="PF01033">
    <property type="entry name" value="Somatomedin_B"/>
    <property type="match status" value="3"/>
</dbReference>
<gene>
    <name evidence="4" type="ORF">PCOR1329_LOCUS39841</name>
</gene>
<evidence type="ECO:0000256" key="2">
    <source>
        <dbReference type="SAM" id="MobiDB-lite"/>
    </source>
</evidence>
<feature type="compositionally biased region" description="Basic residues" evidence="2">
    <location>
        <begin position="149"/>
        <end position="161"/>
    </location>
</feature>
<dbReference type="InterPro" id="IPR036024">
    <property type="entry name" value="Somatomedin_B-like_dom_sf"/>
</dbReference>
<dbReference type="PROSITE" id="PS00524">
    <property type="entry name" value="SMB_1"/>
    <property type="match status" value="3"/>
</dbReference>
<feature type="region of interest" description="Disordered" evidence="2">
    <location>
        <begin position="223"/>
        <end position="254"/>
    </location>
</feature>
<name>A0ABN9TKN6_9DINO</name>
<evidence type="ECO:0000313" key="4">
    <source>
        <dbReference type="EMBL" id="CAK0846291.1"/>
    </source>
</evidence>
<feature type="domain" description="SMB" evidence="3">
    <location>
        <begin position="323"/>
        <end position="365"/>
    </location>
</feature>
<dbReference type="SUPFAM" id="SSF90188">
    <property type="entry name" value="Somatomedin B domain"/>
    <property type="match status" value="3"/>
</dbReference>
<proteinExistence type="predicted"/>
<dbReference type="InterPro" id="IPR001212">
    <property type="entry name" value="Somatomedin_B_dom"/>
</dbReference>
<dbReference type="PANTHER" id="PTHR22917">
    <property type="entry name" value="HEMOPEXIN DOMAIN-CONTAINING PROTEIN"/>
    <property type="match status" value="1"/>
</dbReference>
<feature type="compositionally biased region" description="Low complexity" evidence="2">
    <location>
        <begin position="125"/>
        <end position="148"/>
    </location>
</feature>
<dbReference type="PANTHER" id="PTHR22917:SF6">
    <property type="entry name" value="EG:8D8.2 PROTEIN-RELATED"/>
    <property type="match status" value="1"/>
</dbReference>
<dbReference type="PROSITE" id="PS50958">
    <property type="entry name" value="SMB_2"/>
    <property type="match status" value="3"/>
</dbReference>
<protein>
    <recommendedName>
        <fullName evidence="3">SMB domain-containing protein</fullName>
    </recommendedName>
</protein>
<feature type="domain" description="SMB" evidence="3">
    <location>
        <begin position="260"/>
        <end position="302"/>
    </location>
</feature>
<sequence length="391" mass="41238">MPHQRWRAPRSRCRSGPTWRGGWRSGTRWRSWCGCRPCSAPRRRPGTARRGRGSRCSPTRRTRSMASSRRRLPPWRPCRRPPLPEAVPHWPPQGRPSLPPRRAAPPWPPTAARCSAVAASTSRTAVSATLPARTSRAAAPTTPRCASPRTRRRARARRCPRRPSPAPAAAAATLRRRATAFRGAPRNYGCGGFGRKQSCQCNDNCKDYGNCCSDYTDTCLDTDSPPPPTAPSATEGGGAQRGGKHSGWEAAGSSGDAGGDSLGCADYGCGEYNADQKCQCNPDCKTFDSCCSDYEVFCGGASVGPPQQAEDPAGFMGGAGGAGGDSCAKFGCVTYNAGHSCQCNAGCTEFGSCCSDYEEHCTAADGGHRSESASSDSGDGFFAAGGPPLSQ</sequence>
<reference evidence="4" key="1">
    <citation type="submission" date="2023-10" db="EMBL/GenBank/DDBJ databases">
        <authorList>
            <person name="Chen Y."/>
            <person name="Shah S."/>
            <person name="Dougan E. K."/>
            <person name="Thang M."/>
            <person name="Chan C."/>
        </authorList>
    </citation>
    <scope>NUCLEOTIDE SEQUENCE [LARGE SCALE GENOMIC DNA]</scope>
</reference>
<feature type="non-terminal residue" evidence="4">
    <location>
        <position position="391"/>
    </location>
</feature>